<evidence type="ECO:0000256" key="4">
    <source>
        <dbReference type="ARBA" id="ARBA00022691"/>
    </source>
</evidence>
<sequence>MSMKPRRVEDRQDHYYWKAKKEGYRSRAAYKLLQMDRKFGIIRKGYWVLDLGASPGGWSQVAVELGASVVAVDLAPMKPIDGVVFIQGDITSKETREMIRGVREKFDVVICDASPKITGHWDIDHYRSVELVEAAFSMAREFLKPGGSFVVKMFQGQETPRLYSEFKKHFRFKKLHSPPASRKRSSEIYFIGKGFGGKFRPKRDDTD</sequence>
<keyword evidence="4 5" id="KW-0949">S-adenosyl-L-methionine</keyword>
<dbReference type="Pfam" id="PF01728">
    <property type="entry name" value="FtsJ"/>
    <property type="match status" value="1"/>
</dbReference>
<dbReference type="InterPro" id="IPR002877">
    <property type="entry name" value="RNA_MeTrfase_FtsJ_dom"/>
</dbReference>
<dbReference type="HAMAP" id="MF_01547">
    <property type="entry name" value="RNA_methyltr_E"/>
    <property type="match status" value="1"/>
</dbReference>
<evidence type="ECO:0000256" key="1">
    <source>
        <dbReference type="ARBA" id="ARBA00022552"/>
    </source>
</evidence>
<dbReference type="KEGG" id="gah:GAH_01966"/>
<evidence type="ECO:0000256" key="2">
    <source>
        <dbReference type="ARBA" id="ARBA00022603"/>
    </source>
</evidence>
<protein>
    <recommendedName>
        <fullName evidence="5">Ribosomal RNA large subunit methyltransferase E</fullName>
        <ecNumber evidence="5">2.1.1.166</ecNumber>
    </recommendedName>
    <alternativeName>
        <fullName evidence="5">23S rRNA Um2552 methyltransferase</fullName>
    </alternativeName>
    <alternativeName>
        <fullName evidence="5">rRNA (uridine-2'-O-)-methyltransferase</fullName>
    </alternativeName>
</protein>
<dbReference type="InterPro" id="IPR029063">
    <property type="entry name" value="SAM-dependent_MTases_sf"/>
</dbReference>
<feature type="binding site" evidence="5">
    <location>
        <position position="56"/>
    </location>
    <ligand>
        <name>S-adenosyl-L-methionine</name>
        <dbReference type="ChEBI" id="CHEBI:59789"/>
    </ligand>
</feature>
<keyword evidence="9" id="KW-1185">Reference proteome</keyword>
<feature type="binding site" evidence="5">
    <location>
        <position position="73"/>
    </location>
    <ligand>
        <name>S-adenosyl-L-methionine</name>
        <dbReference type="ChEBI" id="CHEBI:59789"/>
    </ligand>
</feature>
<feature type="binding site" evidence="5">
    <location>
        <position position="112"/>
    </location>
    <ligand>
        <name>S-adenosyl-L-methionine</name>
        <dbReference type="ChEBI" id="CHEBI:59789"/>
    </ligand>
</feature>
<dbReference type="STRING" id="113653.GAH_01966"/>
<evidence type="ECO:0000259" key="7">
    <source>
        <dbReference type="Pfam" id="PF01728"/>
    </source>
</evidence>
<feature type="active site" description="Proton acceptor" evidence="5 6">
    <location>
        <position position="152"/>
    </location>
</feature>
<dbReference type="Proteomes" id="UP000034723">
    <property type="component" value="Chromosome"/>
</dbReference>
<keyword evidence="5" id="KW-0963">Cytoplasm</keyword>
<gene>
    <name evidence="5" type="primary">rlmE</name>
    <name evidence="8" type="ORF">GAH_01966</name>
</gene>
<dbReference type="InParanoid" id="A0A0F7DBA7"/>
<dbReference type="PIRSF" id="PIRSF005461">
    <property type="entry name" value="23S_rRNA_mtase"/>
    <property type="match status" value="1"/>
</dbReference>
<dbReference type="GO" id="GO:0008650">
    <property type="term" value="F:rRNA (uridine-2'-O-)-methyltransferase activity"/>
    <property type="evidence" value="ECO:0007669"/>
    <property type="project" value="UniProtKB-UniRule"/>
</dbReference>
<keyword evidence="2 5" id="KW-0489">Methyltransferase</keyword>
<dbReference type="InterPro" id="IPR015507">
    <property type="entry name" value="rRNA-MeTfrase_E"/>
</dbReference>
<keyword evidence="1 5" id="KW-0698">rRNA processing</keyword>
<evidence type="ECO:0000313" key="8">
    <source>
        <dbReference type="EMBL" id="AKG90761.1"/>
    </source>
</evidence>
<comment type="catalytic activity">
    <reaction evidence="5">
        <text>uridine(2552) in 23S rRNA + S-adenosyl-L-methionine = 2'-O-methyluridine(2552) in 23S rRNA + S-adenosyl-L-homocysteine + H(+)</text>
        <dbReference type="Rhea" id="RHEA:42720"/>
        <dbReference type="Rhea" id="RHEA-COMP:10202"/>
        <dbReference type="Rhea" id="RHEA-COMP:10203"/>
        <dbReference type="ChEBI" id="CHEBI:15378"/>
        <dbReference type="ChEBI" id="CHEBI:57856"/>
        <dbReference type="ChEBI" id="CHEBI:59789"/>
        <dbReference type="ChEBI" id="CHEBI:65315"/>
        <dbReference type="ChEBI" id="CHEBI:74478"/>
        <dbReference type="EC" id="2.1.1.166"/>
    </reaction>
</comment>
<dbReference type="FunCoup" id="A0A0F7DBA7">
    <property type="interactions" value="162"/>
</dbReference>
<dbReference type="EC" id="2.1.1.166" evidence="5"/>
<feature type="domain" description="Ribosomal RNA methyltransferase FtsJ" evidence="7">
    <location>
        <begin position="24"/>
        <end position="195"/>
    </location>
</feature>
<dbReference type="GO" id="GO:0005737">
    <property type="term" value="C:cytoplasm"/>
    <property type="evidence" value="ECO:0007669"/>
    <property type="project" value="UniProtKB-SubCell"/>
</dbReference>
<evidence type="ECO:0000256" key="6">
    <source>
        <dbReference type="PIRSR" id="PIRSR005461-1"/>
    </source>
</evidence>
<name>A0A0F7DBA7_9EURY</name>
<proteinExistence type="inferred from homology"/>
<dbReference type="AlphaFoldDB" id="A0A0F7DBA7"/>
<reference evidence="8 9" key="1">
    <citation type="submission" date="2015-04" db="EMBL/GenBank/DDBJ databases">
        <title>The complete genome sequence of the hyperthermophilic, obligate iron-reducing archaeon Geoglobus ahangari strain 234T.</title>
        <authorList>
            <person name="Manzella M.P."/>
            <person name="Holmes D.E."/>
            <person name="Rocheleau J.M."/>
            <person name="Chung A."/>
            <person name="Reguera G."/>
            <person name="Kashefi K."/>
        </authorList>
    </citation>
    <scope>NUCLEOTIDE SEQUENCE [LARGE SCALE GENOMIC DNA]</scope>
    <source>
        <strain evidence="8 9">234</strain>
    </source>
</reference>
<evidence type="ECO:0000256" key="3">
    <source>
        <dbReference type="ARBA" id="ARBA00022679"/>
    </source>
</evidence>
<evidence type="ECO:0000313" key="9">
    <source>
        <dbReference type="Proteomes" id="UP000034723"/>
    </source>
</evidence>
<dbReference type="Gene3D" id="3.40.50.150">
    <property type="entry name" value="Vaccinia Virus protein VP39"/>
    <property type="match status" value="1"/>
</dbReference>
<dbReference type="EMBL" id="CP011267">
    <property type="protein sequence ID" value="AKG90761.1"/>
    <property type="molecule type" value="Genomic_DNA"/>
</dbReference>
<dbReference type="HOGENOM" id="CLU_009422_4_4_2"/>
<dbReference type="InterPro" id="IPR050082">
    <property type="entry name" value="RNA_methyltr_RlmE"/>
</dbReference>
<dbReference type="PATRIC" id="fig|113653.22.peg.1934"/>
<comment type="function">
    <text evidence="5">Specifically methylates the uridine in position 2552 of 23S rRNA at the 2'-O position of the ribose in the fully assembled 50S ribosomal subunit.</text>
</comment>
<organism evidence="8 9">
    <name type="scientific">Geoglobus ahangari</name>
    <dbReference type="NCBI Taxonomy" id="113653"/>
    <lineage>
        <taxon>Archaea</taxon>
        <taxon>Methanobacteriati</taxon>
        <taxon>Methanobacteriota</taxon>
        <taxon>Archaeoglobi</taxon>
        <taxon>Archaeoglobales</taxon>
        <taxon>Archaeoglobaceae</taxon>
        <taxon>Geoglobus</taxon>
    </lineage>
</organism>
<feature type="binding site" evidence="5">
    <location>
        <position position="58"/>
    </location>
    <ligand>
        <name>S-adenosyl-L-methionine</name>
        <dbReference type="ChEBI" id="CHEBI:59789"/>
    </ligand>
</feature>
<feature type="binding site" evidence="5">
    <location>
        <position position="89"/>
    </location>
    <ligand>
        <name>S-adenosyl-L-methionine</name>
        <dbReference type="ChEBI" id="CHEBI:59789"/>
    </ligand>
</feature>
<evidence type="ECO:0000256" key="5">
    <source>
        <dbReference type="HAMAP-Rule" id="MF_01547"/>
    </source>
</evidence>
<dbReference type="SUPFAM" id="SSF53335">
    <property type="entry name" value="S-adenosyl-L-methionine-dependent methyltransferases"/>
    <property type="match status" value="1"/>
</dbReference>
<accession>A0A0F7DBA7</accession>
<comment type="similarity">
    <text evidence="5">Belongs to the class I-like SAM-binding methyltransferase superfamily. RNA methyltransferase RlmE family.</text>
</comment>
<comment type="subcellular location">
    <subcellularLocation>
        <location evidence="5">Cytoplasm</location>
    </subcellularLocation>
</comment>
<dbReference type="PANTHER" id="PTHR10920">
    <property type="entry name" value="RIBOSOMAL RNA METHYLTRANSFERASE"/>
    <property type="match status" value="1"/>
</dbReference>
<dbReference type="PANTHER" id="PTHR10920:SF13">
    <property type="entry name" value="PRE-RRNA 2'-O-RIBOSE RNA METHYLTRANSFERASE FTSJ3"/>
    <property type="match status" value="1"/>
</dbReference>
<keyword evidence="3 5" id="KW-0808">Transferase</keyword>